<accession>A0A2T4YTS9</accession>
<keyword evidence="4" id="KW-0798">TonB box</keyword>
<keyword evidence="3" id="KW-0998">Cell outer membrane</keyword>
<dbReference type="NCBIfam" id="TIGR01782">
    <property type="entry name" value="TonB-Xanth-Caul"/>
    <property type="match status" value="1"/>
</dbReference>
<reference evidence="9 10" key="1">
    <citation type="submission" date="2018-04" db="EMBL/GenBank/DDBJ databases">
        <title>Genomic Encyclopedia of Type Strains, Phase III (KMG-III): the genomes of soil and plant-associated and newly described type strains.</title>
        <authorList>
            <person name="Whitman W."/>
        </authorList>
    </citation>
    <scope>NUCLEOTIDE SEQUENCE [LARGE SCALE GENOMIC DNA]</scope>
    <source>
        <strain evidence="9 10">NW12</strain>
    </source>
</reference>
<feature type="domain" description="TonB-dependent receptor plug" evidence="8">
    <location>
        <begin position="133"/>
        <end position="235"/>
    </location>
</feature>
<evidence type="ECO:0000256" key="5">
    <source>
        <dbReference type="SAM" id="MobiDB-lite"/>
    </source>
</evidence>
<dbReference type="Proteomes" id="UP000240996">
    <property type="component" value="Unassembled WGS sequence"/>
</dbReference>
<feature type="region of interest" description="Disordered" evidence="5">
    <location>
        <begin position="47"/>
        <end position="107"/>
    </location>
</feature>
<dbReference type="AlphaFoldDB" id="A0A2T4YTS9"/>
<feature type="compositionally biased region" description="Polar residues" evidence="5">
    <location>
        <begin position="441"/>
        <end position="461"/>
    </location>
</feature>
<proteinExistence type="inferred from homology"/>
<evidence type="ECO:0000256" key="4">
    <source>
        <dbReference type="RuleBase" id="RU003357"/>
    </source>
</evidence>
<dbReference type="InterPro" id="IPR010104">
    <property type="entry name" value="TonB_rcpt_bac"/>
</dbReference>
<dbReference type="InterPro" id="IPR012910">
    <property type="entry name" value="Plug_dom"/>
</dbReference>
<dbReference type="InterPro" id="IPR000531">
    <property type="entry name" value="Beta-barrel_TonB"/>
</dbReference>
<dbReference type="PANTHER" id="PTHR40980:SF3">
    <property type="entry name" value="TONB-DEPENDENT RECEPTOR-LIKE BETA-BARREL DOMAIN-CONTAINING PROTEIN"/>
    <property type="match status" value="1"/>
</dbReference>
<dbReference type="Gene3D" id="2.40.170.20">
    <property type="entry name" value="TonB-dependent receptor, beta-barrel domain"/>
    <property type="match status" value="1"/>
</dbReference>
<dbReference type="RefSeq" id="WP_167396676.1">
    <property type="nucleotide sequence ID" value="NZ_PZZN01000001.1"/>
</dbReference>
<gene>
    <name evidence="9" type="ORF">C8J24_0603</name>
</gene>
<evidence type="ECO:0000256" key="1">
    <source>
        <dbReference type="ARBA" id="ARBA00004442"/>
    </source>
</evidence>
<evidence type="ECO:0000313" key="10">
    <source>
        <dbReference type="Proteomes" id="UP000240996"/>
    </source>
</evidence>
<sequence>MAKYKITRAARRGNLLKGGASLLALCLAAAPNGALAQQADAAAGQPALTPNAAGRTASSDRTAATVAGAPQAGAAQPSANGQVPSGGAEVTQAEQSTATPQDEAADQDIVVTGIRQSLKSAQAIKRNSEVVGDSISSEDIGALPDRSVTEALQRVPGVSISRFSAGADPDHFATEGSGVTVRGLSYTRSEINGRDSFSANNGRGLSFADVPAELLGGVDVFKSPSADMIEGGIGGSVNLRTRLPFDSTGLVLGGTLENNYGDFVKKSAPTVSVLGSNRWETGIGDFGILASFVRSQVRSRADSVQISNWGERVIGADGSLLQPVDATTGVVNAGRTVYVPRGAAIRSQEFNRTRYGYSAAGQWRSPDKSMTATAQFLRTDSREAWTENSIEVATDNVLAAGDTQPFPGTSFAYDDDNVFTSGIITGPNGYRADQDPANGGDQRTPSNGLQSNNISRGNQSRFRTNDASFNLKWQATNRLGINLDYQHVWSQVKVTDLTVWGTTFQNADIRLDGTNPAYVNFIPVTNTPNNYQNAAHPSYLDAYNNFYRSAMDHIEDSEGNEDAARIDLDYSFPEDSWLTSVRVGYRFADRQNEARSTGYNWGVLSEIWGGGNNQDNAAAPTGPGGPVWFDRPIDGNPVTRNTGNLGPQQAFLYDNFFRGKANDSSNGGRVFVPGSFLQDYGAATQAISQIAQEWRNFTSNLSGANGWVPLASRAGVVAGTPFLPGEINPVSERNNAVYAMARFGNDLSNGWNLSGNIGVRYTKTDRVSSGFFAFPQQSFSCVAPTNGQPVSRFCALPQAVRDAAAAFQNGSTTPNDAKLSYDYFLPSFNVKLAMGGGLQFRAAFTKSVAPPDFGLTRSYYNINLNTSDQTILFNGAPVATFQVGNPFLKPVRADNYDVTAEWYFSNVGQLTLSLFKKDLYGVQTNSLQRQSFTNNGATFDGIITTPLNSTETGRVKGFEVGYQQTYDFLPGFLSGFGLAANFTYVKSSGVSQQNLDSDDPNVTAGIISNVDTSGLPLQGLSKYQFNFAPFYQRNGLEVRAAYNWRSKNLLTIRDVIVPNSPVYAEKYGQLDASIFYAVTPAIKMGFQGVNLTNSITRTSYVINDDLLTRPRNWFIADRRFTFSIRASFR</sequence>
<keyword evidence="9" id="KW-0675">Receptor</keyword>
<evidence type="ECO:0000313" key="9">
    <source>
        <dbReference type="EMBL" id="PTM47218.1"/>
    </source>
</evidence>
<dbReference type="PANTHER" id="PTHR40980">
    <property type="entry name" value="PLUG DOMAIN-CONTAINING PROTEIN"/>
    <property type="match status" value="1"/>
</dbReference>
<organism evidence="9 10">
    <name type="scientific">Sphingomonas aerolata</name>
    <dbReference type="NCBI Taxonomy" id="185951"/>
    <lineage>
        <taxon>Bacteria</taxon>
        <taxon>Pseudomonadati</taxon>
        <taxon>Pseudomonadota</taxon>
        <taxon>Alphaproteobacteria</taxon>
        <taxon>Sphingomonadales</taxon>
        <taxon>Sphingomonadaceae</taxon>
        <taxon>Sphingomonas</taxon>
    </lineage>
</organism>
<dbReference type="InterPro" id="IPR037066">
    <property type="entry name" value="Plug_dom_sf"/>
</dbReference>
<dbReference type="GO" id="GO:0009279">
    <property type="term" value="C:cell outer membrane"/>
    <property type="evidence" value="ECO:0007669"/>
    <property type="project" value="UniProtKB-SubCell"/>
</dbReference>
<evidence type="ECO:0000256" key="3">
    <source>
        <dbReference type="ARBA" id="ARBA00023237"/>
    </source>
</evidence>
<dbReference type="EMBL" id="PZZN01000001">
    <property type="protein sequence ID" value="PTM47218.1"/>
    <property type="molecule type" value="Genomic_DNA"/>
</dbReference>
<evidence type="ECO:0000256" key="2">
    <source>
        <dbReference type="ARBA" id="ARBA00023136"/>
    </source>
</evidence>
<dbReference type="Gene3D" id="2.170.130.10">
    <property type="entry name" value="TonB-dependent receptor, plug domain"/>
    <property type="match status" value="1"/>
</dbReference>
<dbReference type="Pfam" id="PF00593">
    <property type="entry name" value="TonB_dep_Rec_b-barrel"/>
    <property type="match status" value="1"/>
</dbReference>
<feature type="signal peptide" evidence="6">
    <location>
        <begin position="1"/>
        <end position="36"/>
    </location>
</feature>
<name>A0A2T4YTS9_9SPHN</name>
<evidence type="ECO:0000256" key="6">
    <source>
        <dbReference type="SAM" id="SignalP"/>
    </source>
</evidence>
<dbReference type="SUPFAM" id="SSF56935">
    <property type="entry name" value="Porins"/>
    <property type="match status" value="1"/>
</dbReference>
<feature type="region of interest" description="Disordered" evidence="5">
    <location>
        <begin position="426"/>
        <end position="461"/>
    </location>
</feature>
<keyword evidence="6" id="KW-0732">Signal</keyword>
<protein>
    <submittedName>
        <fullName evidence="9">TonB-dependent receptor</fullName>
    </submittedName>
</protein>
<comment type="caution">
    <text evidence="9">The sequence shown here is derived from an EMBL/GenBank/DDBJ whole genome shotgun (WGS) entry which is preliminary data.</text>
</comment>
<evidence type="ECO:0000259" key="8">
    <source>
        <dbReference type="Pfam" id="PF07715"/>
    </source>
</evidence>
<feature type="domain" description="TonB-dependent receptor-like beta-barrel" evidence="7">
    <location>
        <begin position="512"/>
        <end position="1091"/>
    </location>
</feature>
<evidence type="ECO:0000259" key="7">
    <source>
        <dbReference type="Pfam" id="PF00593"/>
    </source>
</evidence>
<feature type="chain" id="PRO_5015531964" evidence="6">
    <location>
        <begin position="37"/>
        <end position="1129"/>
    </location>
</feature>
<keyword evidence="10" id="KW-1185">Reference proteome</keyword>
<dbReference type="InterPro" id="IPR036942">
    <property type="entry name" value="Beta-barrel_TonB_sf"/>
</dbReference>
<dbReference type="Pfam" id="PF07715">
    <property type="entry name" value="Plug"/>
    <property type="match status" value="1"/>
</dbReference>
<comment type="similarity">
    <text evidence="4">Belongs to the TonB-dependent receptor family.</text>
</comment>
<keyword evidence="2 4" id="KW-0472">Membrane</keyword>
<comment type="subcellular location">
    <subcellularLocation>
        <location evidence="1 4">Cell outer membrane</location>
    </subcellularLocation>
</comment>
<feature type="compositionally biased region" description="Low complexity" evidence="5">
    <location>
        <begin position="62"/>
        <end position="79"/>
    </location>
</feature>